<dbReference type="InterPro" id="IPR000510">
    <property type="entry name" value="Nase/OxRdtase_comp1"/>
</dbReference>
<accession>A0ABS1CNV8</accession>
<comment type="caution">
    <text evidence="8">The sequence shown here is derived from an EMBL/GenBank/DDBJ whole genome shotgun (WGS) entry which is preliminary data.</text>
</comment>
<dbReference type="RefSeq" id="WP_200242535.1">
    <property type="nucleotide sequence ID" value="NZ_NRRV01000099.1"/>
</dbReference>
<dbReference type="InterPro" id="IPR000318">
    <property type="entry name" value="Nase_comp1_CS"/>
</dbReference>
<dbReference type="InterPro" id="IPR050152">
    <property type="entry name" value="ChlB/BchB/BchZ"/>
</dbReference>
<evidence type="ECO:0000256" key="6">
    <source>
        <dbReference type="RuleBase" id="RU004021"/>
    </source>
</evidence>
<dbReference type="CDD" id="cd01966">
    <property type="entry name" value="Nitrogenase_NifN_1"/>
    <property type="match status" value="1"/>
</dbReference>
<feature type="domain" description="Nitrogenase/oxidoreductase component 1" evidence="7">
    <location>
        <begin position="18"/>
        <end position="431"/>
    </location>
</feature>
<evidence type="ECO:0000259" key="7">
    <source>
        <dbReference type="Pfam" id="PF00148"/>
    </source>
</evidence>
<sequence length="457" mass="48642">MVKRNKALAVSPLKASSTLGATLAFLGMNRSLPMLHGSQGCTAFGKIFFIQHFREPMPMQTTALDQVSTIMGSDDAVVEGLATIAGKHAPELIGVPTTGLTETQGADIERAVAMFRAKHPEYDKIAVVPVNTPDYAGSLESGFNAALKAMIERLVPKASACGTRPGRRWRQVNVLPGAHLTVGDLEHIKDLLERFRLRPVLVPDISDSLDGHLADTDYTPLTIGGTRLEELEHLGDAVATLVIGGSLDGAADALAARTGVPDHRFPHLMGLEAMDAFITTLAEISAEPVPERITRQRSQLQDAMLDAHFALGQARFAVAADGDLLAALTQLLAGMGAETVAAVAPTNGPALKQVAAASVKIGDLEDLEQMARAEGAEVLITNSHGVHTAERLGIPLLRAGFPQFDILGGYQRQWVGYTGTRATLFELANTVLGLHKGEIHAYRSSLKQWPAAEQDAA</sequence>
<dbReference type="PANTHER" id="PTHR33712:SF7">
    <property type="entry name" value="LIGHT-INDEPENDENT PROTOCHLOROPHYLLIDE REDUCTASE SUBUNIT B"/>
    <property type="match status" value="1"/>
</dbReference>
<gene>
    <name evidence="8" type="ORF">CKO31_23250</name>
</gene>
<dbReference type="Pfam" id="PF00148">
    <property type="entry name" value="Oxidored_nitro"/>
    <property type="match status" value="1"/>
</dbReference>
<dbReference type="Proteomes" id="UP000748752">
    <property type="component" value="Unassembled WGS sequence"/>
</dbReference>
<evidence type="ECO:0000256" key="5">
    <source>
        <dbReference type="ARBA" id="ARBA00023231"/>
    </source>
</evidence>
<reference evidence="8 9" key="1">
    <citation type="journal article" date="2020" name="Microorganisms">
        <title>Osmotic Adaptation and Compatible Solute Biosynthesis of Phototrophic Bacteria as Revealed from Genome Analyses.</title>
        <authorList>
            <person name="Imhoff J.F."/>
            <person name="Rahn T."/>
            <person name="Kunzel S."/>
            <person name="Keller A."/>
            <person name="Neulinger S.C."/>
        </authorList>
    </citation>
    <scope>NUCLEOTIDE SEQUENCE [LARGE SCALE GENOMIC DNA]</scope>
    <source>
        <strain evidence="8 9">DSM 6210</strain>
    </source>
</reference>
<dbReference type="Gene3D" id="3.40.50.1980">
    <property type="entry name" value="Nitrogenase molybdenum iron protein domain"/>
    <property type="match status" value="3"/>
</dbReference>
<keyword evidence="9" id="KW-1185">Reference proteome</keyword>
<dbReference type="SUPFAM" id="SSF53807">
    <property type="entry name" value="Helical backbone' metal receptor"/>
    <property type="match status" value="1"/>
</dbReference>
<name>A0ABS1CNV8_9GAMM</name>
<dbReference type="EMBL" id="NRRV01000099">
    <property type="protein sequence ID" value="MBK1633607.1"/>
    <property type="molecule type" value="Genomic_DNA"/>
</dbReference>
<proteinExistence type="inferred from homology"/>
<evidence type="ECO:0000256" key="3">
    <source>
        <dbReference type="ARBA" id="ARBA00011002"/>
    </source>
</evidence>
<dbReference type="Gene3D" id="6.10.250.1090">
    <property type="match status" value="1"/>
</dbReference>
<evidence type="ECO:0000256" key="2">
    <source>
        <dbReference type="ARBA" id="ARBA00005155"/>
    </source>
</evidence>
<dbReference type="NCBIfam" id="TIGR01285">
    <property type="entry name" value="nifN"/>
    <property type="match status" value="1"/>
</dbReference>
<evidence type="ECO:0000256" key="1">
    <source>
        <dbReference type="ARBA" id="ARBA00003171"/>
    </source>
</evidence>
<dbReference type="PROSITE" id="PS00699">
    <property type="entry name" value="NITROGENASE_1_1"/>
    <property type="match status" value="1"/>
</dbReference>
<dbReference type="InterPro" id="IPR005975">
    <property type="entry name" value="Nase_Mo-Fe_CF"/>
</dbReference>
<organism evidence="8 9">
    <name type="scientific">Thiohalocapsa halophila</name>
    <dbReference type="NCBI Taxonomy" id="69359"/>
    <lineage>
        <taxon>Bacteria</taxon>
        <taxon>Pseudomonadati</taxon>
        <taxon>Pseudomonadota</taxon>
        <taxon>Gammaproteobacteria</taxon>
        <taxon>Chromatiales</taxon>
        <taxon>Chromatiaceae</taxon>
        <taxon>Thiohalocapsa</taxon>
    </lineage>
</organism>
<comment type="pathway">
    <text evidence="2">Cofactor biosynthesis; Fe-Mo cofactor biosynthesis.</text>
</comment>
<evidence type="ECO:0000313" key="9">
    <source>
        <dbReference type="Proteomes" id="UP000748752"/>
    </source>
</evidence>
<dbReference type="PANTHER" id="PTHR33712">
    <property type="entry name" value="LIGHT-INDEPENDENT PROTOCHLOROPHYLLIDE REDUCTASE SUBUNIT B"/>
    <property type="match status" value="1"/>
</dbReference>
<protein>
    <recommendedName>
        <fullName evidence="4">Nitrogenase iron-molybdenum cofactor biosynthesis protein NifN</fullName>
    </recommendedName>
</protein>
<keyword evidence="5 6" id="KW-0535">Nitrogen fixation</keyword>
<comment type="function">
    <text evidence="1">This protein may play a role in the biosynthesis of the prosthetic group of nitrogenase (FeMo cofactor).</text>
</comment>
<evidence type="ECO:0000313" key="8">
    <source>
        <dbReference type="EMBL" id="MBK1633607.1"/>
    </source>
</evidence>
<evidence type="ECO:0000256" key="4">
    <source>
        <dbReference type="ARBA" id="ARBA00013282"/>
    </source>
</evidence>
<comment type="similarity">
    <text evidence="3 6">Belongs to the NifD/NifK/NifE/NifN family.</text>
</comment>